<dbReference type="FunFam" id="3.60.40.10:FF:000137">
    <property type="entry name" value="Calmodulin-binding protein phosphatase"/>
    <property type="match status" value="1"/>
</dbReference>
<protein>
    <recommendedName>
        <fullName evidence="2">PPM-type phosphatase domain-containing protein</fullName>
    </recommendedName>
</protein>
<accession>A0A1Y1ILB8</accession>
<dbReference type="Pfam" id="PF00481">
    <property type="entry name" value="PP2C"/>
    <property type="match status" value="1"/>
</dbReference>
<proteinExistence type="predicted"/>
<dbReference type="SMART" id="SM00331">
    <property type="entry name" value="PP2C_SIG"/>
    <property type="match status" value="1"/>
</dbReference>
<dbReference type="AlphaFoldDB" id="A0A1Y1ILB8"/>
<dbReference type="SMART" id="SM00332">
    <property type="entry name" value="PP2Cc"/>
    <property type="match status" value="1"/>
</dbReference>
<dbReference type="EMBL" id="DF237763">
    <property type="protein sequence ID" value="GAQ91594.1"/>
    <property type="molecule type" value="Genomic_DNA"/>
</dbReference>
<dbReference type="CDD" id="cd00143">
    <property type="entry name" value="PP2Cc"/>
    <property type="match status" value="1"/>
</dbReference>
<dbReference type="InterPro" id="IPR015655">
    <property type="entry name" value="PP2C"/>
</dbReference>
<dbReference type="InterPro" id="IPR036457">
    <property type="entry name" value="PPM-type-like_dom_sf"/>
</dbReference>
<dbReference type="OMA" id="TAFNCAR"/>
<dbReference type="GO" id="GO:0004722">
    <property type="term" value="F:protein serine/threonine phosphatase activity"/>
    <property type="evidence" value="ECO:0000318"/>
    <property type="project" value="GO_Central"/>
</dbReference>
<gene>
    <name evidence="3" type="ORF">KFL_008140020</name>
</gene>
<dbReference type="SUPFAM" id="SSF81606">
    <property type="entry name" value="PP2C-like"/>
    <property type="match status" value="1"/>
</dbReference>
<dbReference type="STRING" id="105231.A0A1Y1ILB8"/>
<evidence type="ECO:0000256" key="1">
    <source>
        <dbReference type="SAM" id="MobiDB-lite"/>
    </source>
</evidence>
<dbReference type="OrthoDB" id="10264738at2759"/>
<keyword evidence="4" id="KW-1185">Reference proteome</keyword>
<reference evidence="3 4" key="1">
    <citation type="journal article" date="2014" name="Nat. Commun.">
        <title>Klebsormidium flaccidum genome reveals primary factors for plant terrestrial adaptation.</title>
        <authorList>
            <person name="Hori K."/>
            <person name="Maruyama F."/>
            <person name="Fujisawa T."/>
            <person name="Togashi T."/>
            <person name="Yamamoto N."/>
            <person name="Seo M."/>
            <person name="Sato S."/>
            <person name="Yamada T."/>
            <person name="Mori H."/>
            <person name="Tajima N."/>
            <person name="Moriyama T."/>
            <person name="Ikeuchi M."/>
            <person name="Watanabe M."/>
            <person name="Wada H."/>
            <person name="Kobayashi K."/>
            <person name="Saito M."/>
            <person name="Masuda T."/>
            <person name="Sasaki-Sekimoto Y."/>
            <person name="Mashiguchi K."/>
            <person name="Awai K."/>
            <person name="Shimojima M."/>
            <person name="Masuda S."/>
            <person name="Iwai M."/>
            <person name="Nobusawa T."/>
            <person name="Narise T."/>
            <person name="Kondo S."/>
            <person name="Saito H."/>
            <person name="Sato R."/>
            <person name="Murakawa M."/>
            <person name="Ihara Y."/>
            <person name="Oshima-Yamada Y."/>
            <person name="Ohtaka K."/>
            <person name="Satoh M."/>
            <person name="Sonobe K."/>
            <person name="Ishii M."/>
            <person name="Ohtani R."/>
            <person name="Kanamori-Sato M."/>
            <person name="Honoki R."/>
            <person name="Miyazaki D."/>
            <person name="Mochizuki H."/>
            <person name="Umetsu J."/>
            <person name="Higashi K."/>
            <person name="Shibata D."/>
            <person name="Kamiya Y."/>
            <person name="Sato N."/>
            <person name="Nakamura Y."/>
            <person name="Tabata S."/>
            <person name="Ida S."/>
            <person name="Kurokawa K."/>
            <person name="Ohta H."/>
        </authorList>
    </citation>
    <scope>NUCLEOTIDE SEQUENCE [LARGE SCALE GENOMIC DNA]</scope>
    <source>
        <strain evidence="3 4">NIES-2285</strain>
    </source>
</reference>
<dbReference type="Gene3D" id="3.60.40.10">
    <property type="entry name" value="PPM-type phosphatase domain"/>
    <property type="match status" value="1"/>
</dbReference>
<organism evidence="3 4">
    <name type="scientific">Klebsormidium nitens</name>
    <name type="common">Green alga</name>
    <name type="synonym">Ulothrix nitens</name>
    <dbReference type="NCBI Taxonomy" id="105231"/>
    <lineage>
        <taxon>Eukaryota</taxon>
        <taxon>Viridiplantae</taxon>
        <taxon>Streptophyta</taxon>
        <taxon>Klebsormidiophyceae</taxon>
        <taxon>Klebsormidiales</taxon>
        <taxon>Klebsormidiaceae</taxon>
        <taxon>Klebsormidium</taxon>
    </lineage>
</organism>
<feature type="region of interest" description="Disordered" evidence="1">
    <location>
        <begin position="431"/>
        <end position="477"/>
    </location>
</feature>
<dbReference type="InterPro" id="IPR001932">
    <property type="entry name" value="PPM-type_phosphatase-like_dom"/>
</dbReference>
<dbReference type="Proteomes" id="UP000054558">
    <property type="component" value="Unassembled WGS sequence"/>
</dbReference>
<dbReference type="PANTHER" id="PTHR47992">
    <property type="entry name" value="PROTEIN PHOSPHATASE"/>
    <property type="match status" value="1"/>
</dbReference>
<dbReference type="GO" id="GO:1902531">
    <property type="term" value="P:regulation of intracellular signal transduction"/>
    <property type="evidence" value="ECO:0000318"/>
    <property type="project" value="GO_Central"/>
</dbReference>
<dbReference type="PROSITE" id="PS51746">
    <property type="entry name" value="PPM_2"/>
    <property type="match status" value="1"/>
</dbReference>
<evidence type="ECO:0000259" key="2">
    <source>
        <dbReference type="PROSITE" id="PS51746"/>
    </source>
</evidence>
<feature type="domain" description="PPM-type phosphatase" evidence="2">
    <location>
        <begin position="26"/>
        <end position="294"/>
    </location>
</feature>
<evidence type="ECO:0000313" key="3">
    <source>
        <dbReference type="EMBL" id="GAQ91594.1"/>
    </source>
</evidence>
<evidence type="ECO:0000313" key="4">
    <source>
        <dbReference type="Proteomes" id="UP000054558"/>
    </source>
</evidence>
<name>A0A1Y1ILB8_KLENI</name>
<sequence length="477" mass="50370">MSVLLAAAPAAGSLPADVDKDEAPSGWGEEAVIVSHGVAEQSKKGEDFWIAKCNVERAPGQTFNVYGIFDGHNGHQASAFSREHLLNFVLNAIPSGLSRDDWLASLPRALVIGFLKADTEFNLVERRAGTTATLVVVEGSTVTVASVGDSRCILDMPGGKPVALTVDHRLETNREEVHRVAASGGEIGRLETPDGLEVGPLRVWPGGLCLSRSIGDKDVGDYIVPVPHVKQIRLPPQGGRLILASDGVWDAVNNERAAKSCRGQGPNQAAAQVIKEALRARGLRDDTTCLVIDVMPRHDMVPPAPLKKASALKRMFSSSKRRGASTGDLQGMQEIFEATGADFFERLGRGMETSVHAGGSILCSICKTDLTPGGVSVHAGSIFAAGPIPWQGPFICANCKREAQGGGAGSPPTPARVVSTGTMLAETIEEELAASEGPVEQIARPPTMARTPEAGGGHYHQKQKEDLELSPGENGDR</sequence>